<sequence>MVVYPAEVMEVSTASAPNIFGVYPYLLKFSPFNCEKSNPLRFVFMIFSFITFLAMVFRAGYMLFYLDVKALTLGFAEQNLYGFISMESFCLVIALFKITKVGRLRKVEQKLAEMREMRITSFHESHDKYWKLWIELFIFNSFNLVLFIGTAIYLLCNRVIIVGTKTKSSWYYYFDAPVMILCAYANFLHLPIHELIHTAFAREFRVFNDELENASKNKELLNPQTFQRFADRQIKMFECINPLTERMNRLMAFAPLFILTALTNVLYLVTNLRSATHTLYFICMVGMLISCIIISKILLYPPALVQEAMLHTSTVLMNDQFIHHSKDPQIYSIYRTMVDRSMHNRSVNVVIRIFDVNRKNIERAYFIISNIVLVMVVFSAF</sequence>
<feature type="transmembrane region" description="Helical" evidence="1">
    <location>
        <begin position="132"/>
        <end position="155"/>
    </location>
</feature>
<evidence type="ECO:0000313" key="2">
    <source>
        <dbReference type="EMBL" id="CAB04315.1"/>
    </source>
</evidence>
<keyword evidence="1" id="KW-1133">Transmembrane helix</keyword>
<dbReference type="Proteomes" id="UP000001940">
    <property type="component" value="Chromosome V"/>
</dbReference>
<dbReference type="AlphaFoldDB" id="O45459"/>
<dbReference type="PANTHER" id="PTHR31930:SF5">
    <property type="entry name" value="GUSTATORY RECEPTOR"/>
    <property type="match status" value="1"/>
</dbReference>
<dbReference type="HOGENOM" id="CLU_043079_0_0_1"/>
<dbReference type="GeneID" id="185351"/>
<feature type="transmembrane region" description="Helical" evidence="1">
    <location>
        <begin position="279"/>
        <end position="299"/>
    </location>
</feature>
<dbReference type="AGR" id="WB:WBGene00005654"/>
<feature type="transmembrane region" description="Helical" evidence="1">
    <location>
        <begin position="250"/>
        <end position="267"/>
    </location>
</feature>
<dbReference type="InParanoid" id="O45459"/>
<proteinExistence type="predicted"/>
<dbReference type="RefSeq" id="NP_507180.1">
    <property type="nucleotide sequence ID" value="NM_074779.5"/>
</dbReference>
<name>O45459_CAEEL</name>
<keyword evidence="1" id="KW-0472">Membrane</keyword>
<accession>O45459</accession>
<dbReference type="OrthoDB" id="5824820at2759"/>
<dbReference type="EMBL" id="BX284605">
    <property type="protein sequence ID" value="CAB04315.1"/>
    <property type="molecule type" value="Genomic_DNA"/>
</dbReference>
<dbReference type="UCSC" id="F36D3.3">
    <property type="organism name" value="c. elegans"/>
</dbReference>
<keyword evidence="2" id="KW-0675">Receptor</keyword>
<evidence type="ECO:0000313" key="4">
    <source>
        <dbReference type="WormBase" id="F36D3.3"/>
    </source>
</evidence>
<evidence type="ECO:0000313" key="3">
    <source>
        <dbReference type="Proteomes" id="UP000001940"/>
    </source>
</evidence>
<dbReference type="WormBase" id="F36D3.3">
    <property type="protein sequence ID" value="CE15967"/>
    <property type="gene ID" value="WBGene00005654"/>
    <property type="gene designation" value="srr-3"/>
</dbReference>
<dbReference type="KEGG" id="cel:CELE_F36D3.3"/>
<dbReference type="PaxDb" id="6239-F36D3.3"/>
<feature type="transmembrane region" description="Helical" evidence="1">
    <location>
        <begin position="42"/>
        <end position="66"/>
    </location>
</feature>
<dbReference type="FunCoup" id="O45459">
    <property type="interactions" value="76"/>
</dbReference>
<evidence type="ECO:0000256" key="1">
    <source>
        <dbReference type="SAM" id="Phobius"/>
    </source>
</evidence>
<dbReference type="InterPro" id="IPR004950">
    <property type="entry name" value="DUF267_CAE_spp"/>
</dbReference>
<protein>
    <submittedName>
        <fullName evidence="2">Gustatory receptor</fullName>
    </submittedName>
</protein>
<keyword evidence="3" id="KW-1185">Reference proteome</keyword>
<dbReference type="PANTHER" id="PTHR31930">
    <property type="entry name" value="SERPENTINE RECEPTOR, CLASS R"/>
    <property type="match status" value="1"/>
</dbReference>
<dbReference type="CTD" id="185351"/>
<gene>
    <name evidence="2 4" type="primary">srr-3</name>
    <name evidence="2" type="ORF">CELE_F36D3.3</name>
    <name evidence="4" type="ORF">F36D3.3</name>
</gene>
<organism evidence="2 3">
    <name type="scientific">Caenorhabditis elegans</name>
    <dbReference type="NCBI Taxonomy" id="6239"/>
    <lineage>
        <taxon>Eukaryota</taxon>
        <taxon>Metazoa</taxon>
        <taxon>Ecdysozoa</taxon>
        <taxon>Nematoda</taxon>
        <taxon>Chromadorea</taxon>
        <taxon>Rhabditida</taxon>
        <taxon>Rhabditina</taxon>
        <taxon>Rhabditomorpha</taxon>
        <taxon>Rhabditoidea</taxon>
        <taxon>Rhabditidae</taxon>
        <taxon>Peloderinae</taxon>
        <taxon>Caenorhabditis</taxon>
    </lineage>
</organism>
<feature type="transmembrane region" description="Helical" evidence="1">
    <location>
        <begin position="170"/>
        <end position="188"/>
    </location>
</feature>
<feature type="transmembrane region" description="Helical" evidence="1">
    <location>
        <begin position="364"/>
        <end position="380"/>
    </location>
</feature>
<reference evidence="2 3" key="1">
    <citation type="journal article" date="1998" name="Science">
        <title>Genome sequence of the nematode C. elegans: a platform for investigating biology.</title>
        <authorList>
            <consortium name="The C. elegans sequencing consortium"/>
            <person name="Sulson J.E."/>
            <person name="Waterston R."/>
        </authorList>
    </citation>
    <scope>NUCLEOTIDE SEQUENCE [LARGE SCALE GENOMIC DNA]</scope>
    <source>
        <strain evidence="2 3">Bristol N2</strain>
    </source>
</reference>
<dbReference type="PhylomeDB" id="O45459"/>
<keyword evidence="1" id="KW-0812">Transmembrane</keyword>
<dbReference type="Pfam" id="PF03268">
    <property type="entry name" value="DUF267"/>
    <property type="match status" value="1"/>
</dbReference>
<dbReference type="eggNOG" id="ENOG502RT8D">
    <property type="taxonomic scope" value="Eukaryota"/>
</dbReference>
<dbReference type="PIR" id="T21849">
    <property type="entry name" value="T21849"/>
</dbReference>
<dbReference type="SMR" id="O45459"/>
<feature type="transmembrane region" description="Helical" evidence="1">
    <location>
        <begin position="78"/>
        <end position="96"/>
    </location>
</feature>
<dbReference type="Bgee" id="WBGene00005654">
    <property type="expression patterns" value="Expressed in larva and 2 other cell types or tissues"/>
</dbReference>
<dbReference type="STRING" id="6239.F36D3.3.1"/>